<protein>
    <submittedName>
        <fullName evidence="1">Uncharacterized protein</fullName>
    </submittedName>
</protein>
<dbReference type="Proteomes" id="UP001369815">
    <property type="component" value="Unassembled WGS sequence"/>
</dbReference>
<gene>
    <name evidence="1" type="ORF">Daesc_005364</name>
</gene>
<organism evidence="1 2">
    <name type="scientific">Daldinia eschscholtzii</name>
    <dbReference type="NCBI Taxonomy" id="292717"/>
    <lineage>
        <taxon>Eukaryota</taxon>
        <taxon>Fungi</taxon>
        <taxon>Dikarya</taxon>
        <taxon>Ascomycota</taxon>
        <taxon>Pezizomycotina</taxon>
        <taxon>Sordariomycetes</taxon>
        <taxon>Xylariomycetidae</taxon>
        <taxon>Xylariales</taxon>
        <taxon>Hypoxylaceae</taxon>
        <taxon>Daldinia</taxon>
    </lineage>
</organism>
<name>A0AAX6MKP6_9PEZI</name>
<evidence type="ECO:0000313" key="1">
    <source>
        <dbReference type="EMBL" id="KAK6953064.1"/>
    </source>
</evidence>
<accession>A0AAX6MKP6</accession>
<keyword evidence="2" id="KW-1185">Reference proteome</keyword>
<dbReference type="EMBL" id="JBANMG010000005">
    <property type="protein sequence ID" value="KAK6953064.1"/>
    <property type="molecule type" value="Genomic_DNA"/>
</dbReference>
<comment type="caution">
    <text evidence="1">The sequence shown here is derived from an EMBL/GenBank/DDBJ whole genome shotgun (WGS) entry which is preliminary data.</text>
</comment>
<sequence>MYRTYYLDYRDYERNTFGADGLVVRPIPVSVEAIEPPPPSTPVFYVDVYREKLDIRRQRDGGSHQIASAYYHTKGDEIEIKVGENRTRLIHSHTQTGAEGQPHHAHMWNGHSRRIHTATLPDGTKLVWEPVGQEDHRESVEKSRIQADKVQPRLRCVQEGNTKVLGEMMKSNDVVRLMTDDDLSSEGATLSLYVLLGFVSLYERARARDRSLRKPHFFRRKKLPLSLTGKATANDLVKGANGMATNKQGVRHLGFSYSAPVFLESRLLILGQTIASGVGNSLNEISSHSGGGDGAGAGDGGD</sequence>
<dbReference type="AlphaFoldDB" id="A0AAX6MKP6"/>
<proteinExistence type="predicted"/>
<evidence type="ECO:0000313" key="2">
    <source>
        <dbReference type="Proteomes" id="UP001369815"/>
    </source>
</evidence>
<reference evidence="1 2" key="1">
    <citation type="journal article" date="2024" name="Front Chem Biol">
        <title>Unveiling the potential of Daldinia eschscholtzii MFLUCC 19-0629 through bioactivity and bioinformatics studies for enhanced sustainable agriculture production.</title>
        <authorList>
            <person name="Brooks S."/>
            <person name="Weaver J.A."/>
            <person name="Klomchit A."/>
            <person name="Alharthi S.A."/>
            <person name="Onlamun T."/>
            <person name="Nurani R."/>
            <person name="Vong T.K."/>
            <person name="Alberti F."/>
            <person name="Greco C."/>
        </authorList>
    </citation>
    <scope>NUCLEOTIDE SEQUENCE [LARGE SCALE GENOMIC DNA]</scope>
    <source>
        <strain evidence="1">MFLUCC 19-0629</strain>
    </source>
</reference>